<protein>
    <submittedName>
        <fullName evidence="2">Uncharacterized protein</fullName>
    </submittedName>
</protein>
<keyword evidence="3" id="KW-1185">Reference proteome</keyword>
<accession>A0AAN6PBK9</accession>
<evidence type="ECO:0000256" key="1">
    <source>
        <dbReference type="SAM" id="MobiDB-lite"/>
    </source>
</evidence>
<reference evidence="3" key="1">
    <citation type="journal article" date="2023" name="Mol. Phylogenet. Evol.">
        <title>Genome-scale phylogeny and comparative genomics of the fungal order Sordariales.</title>
        <authorList>
            <person name="Hensen N."/>
            <person name="Bonometti L."/>
            <person name="Westerberg I."/>
            <person name="Brannstrom I.O."/>
            <person name="Guillou S."/>
            <person name="Cros-Aarteil S."/>
            <person name="Calhoun S."/>
            <person name="Haridas S."/>
            <person name="Kuo A."/>
            <person name="Mondo S."/>
            <person name="Pangilinan J."/>
            <person name="Riley R."/>
            <person name="LaButti K."/>
            <person name="Andreopoulos B."/>
            <person name="Lipzen A."/>
            <person name="Chen C."/>
            <person name="Yan M."/>
            <person name="Daum C."/>
            <person name="Ng V."/>
            <person name="Clum A."/>
            <person name="Steindorff A."/>
            <person name="Ohm R.A."/>
            <person name="Martin F."/>
            <person name="Silar P."/>
            <person name="Natvig D.O."/>
            <person name="Lalanne C."/>
            <person name="Gautier V."/>
            <person name="Ament-Velasquez S.L."/>
            <person name="Kruys A."/>
            <person name="Hutchinson M.I."/>
            <person name="Powell A.J."/>
            <person name="Barry K."/>
            <person name="Miller A.N."/>
            <person name="Grigoriev I.V."/>
            <person name="Debuchy R."/>
            <person name="Gladieux P."/>
            <person name="Hiltunen Thoren M."/>
            <person name="Johannesson H."/>
        </authorList>
    </citation>
    <scope>NUCLEOTIDE SEQUENCE [LARGE SCALE GENOMIC DNA]</scope>
    <source>
        <strain evidence="3">CBS 284.82</strain>
    </source>
</reference>
<feature type="region of interest" description="Disordered" evidence="1">
    <location>
        <begin position="121"/>
        <end position="153"/>
    </location>
</feature>
<comment type="caution">
    <text evidence="2">The sequence shown here is derived from an EMBL/GenBank/DDBJ whole genome shotgun (WGS) entry which is preliminary data.</text>
</comment>
<evidence type="ECO:0000313" key="2">
    <source>
        <dbReference type="EMBL" id="KAK4035343.1"/>
    </source>
</evidence>
<gene>
    <name evidence="2" type="ORF">C8A01DRAFT_48439</name>
</gene>
<evidence type="ECO:0000313" key="3">
    <source>
        <dbReference type="Proteomes" id="UP001303115"/>
    </source>
</evidence>
<dbReference type="EMBL" id="MU854447">
    <property type="protein sequence ID" value="KAK4035343.1"/>
    <property type="molecule type" value="Genomic_DNA"/>
</dbReference>
<sequence>MPAGIVPFNAANPLCSASQCLQQVIGSLDNIPVAQYEACVAMFGSPSTLTITLPADVVFSTTTATVPYTDIIVTLTTTSSTQYETLTTYAEVVEIVTEYSSTSVAVVTEVVTASATSVAPIKKRSHRKRGCRRSSSSLSISSPSSSPATTSSALPNCANPEEYSSACSCIYAVSSTVTLTNSVPAATVTITESSAISSTSTSVVTVVVSSTIVVPATTTVTSTTTALYETTTTVTSTTTPVAPTQSSYLVIDNGPQHGKYLSVVSGYVQYTNAGVSAATRFNLLTAGGQPSLDSDPTAKLFLHQSSSAVGVLYFERDAAAAGFNDLAVTCTLVSGVVSCSTPSRGFDTLFSCGAYLYMAKSTWSQSGCTAVKFRMTT</sequence>
<organism evidence="2 3">
    <name type="scientific">Parachaetomium inaequale</name>
    <dbReference type="NCBI Taxonomy" id="2588326"/>
    <lineage>
        <taxon>Eukaryota</taxon>
        <taxon>Fungi</taxon>
        <taxon>Dikarya</taxon>
        <taxon>Ascomycota</taxon>
        <taxon>Pezizomycotina</taxon>
        <taxon>Sordariomycetes</taxon>
        <taxon>Sordariomycetidae</taxon>
        <taxon>Sordariales</taxon>
        <taxon>Chaetomiaceae</taxon>
        <taxon>Parachaetomium</taxon>
    </lineage>
</organism>
<feature type="compositionally biased region" description="Low complexity" evidence="1">
    <location>
        <begin position="134"/>
        <end position="153"/>
    </location>
</feature>
<proteinExistence type="predicted"/>
<feature type="compositionally biased region" description="Basic residues" evidence="1">
    <location>
        <begin position="121"/>
        <end position="132"/>
    </location>
</feature>
<name>A0AAN6PBK9_9PEZI</name>
<dbReference type="Proteomes" id="UP001303115">
    <property type="component" value="Unassembled WGS sequence"/>
</dbReference>
<dbReference type="AlphaFoldDB" id="A0AAN6PBK9"/>